<evidence type="ECO:0000313" key="3">
    <source>
        <dbReference type="Proteomes" id="UP000696485"/>
    </source>
</evidence>
<feature type="region of interest" description="Disordered" evidence="1">
    <location>
        <begin position="389"/>
        <end position="444"/>
    </location>
</feature>
<protein>
    <submittedName>
        <fullName evidence="2">Uncharacterized protein</fullName>
    </submittedName>
</protein>
<feature type="compositionally biased region" description="Low complexity" evidence="1">
    <location>
        <begin position="410"/>
        <end position="428"/>
    </location>
</feature>
<reference evidence="2" key="1">
    <citation type="journal article" date="2020" name="Fungal Divers.">
        <title>Resolving the Mortierellaceae phylogeny through synthesis of multi-gene phylogenetics and phylogenomics.</title>
        <authorList>
            <person name="Vandepol N."/>
            <person name="Liber J."/>
            <person name="Desiro A."/>
            <person name="Na H."/>
            <person name="Kennedy M."/>
            <person name="Barry K."/>
            <person name="Grigoriev I.V."/>
            <person name="Miller A.N."/>
            <person name="O'Donnell K."/>
            <person name="Stajich J.E."/>
            <person name="Bonito G."/>
        </authorList>
    </citation>
    <scope>NUCLEOTIDE SEQUENCE</scope>
    <source>
        <strain evidence="2">NVP1</strain>
    </source>
</reference>
<accession>A0A9P5VP21</accession>
<dbReference type="EMBL" id="JAAAUY010000130">
    <property type="protein sequence ID" value="KAF9334784.1"/>
    <property type="molecule type" value="Genomic_DNA"/>
</dbReference>
<feature type="compositionally biased region" description="Polar residues" evidence="1">
    <location>
        <begin position="1"/>
        <end position="17"/>
    </location>
</feature>
<name>A0A9P5VP21_9FUNG</name>
<evidence type="ECO:0000256" key="1">
    <source>
        <dbReference type="SAM" id="MobiDB-lite"/>
    </source>
</evidence>
<gene>
    <name evidence="2" type="ORF">BG006_001532</name>
</gene>
<organism evidence="2 3">
    <name type="scientific">Podila minutissima</name>
    <dbReference type="NCBI Taxonomy" id="64525"/>
    <lineage>
        <taxon>Eukaryota</taxon>
        <taxon>Fungi</taxon>
        <taxon>Fungi incertae sedis</taxon>
        <taxon>Mucoromycota</taxon>
        <taxon>Mortierellomycotina</taxon>
        <taxon>Mortierellomycetes</taxon>
        <taxon>Mortierellales</taxon>
        <taxon>Mortierellaceae</taxon>
        <taxon>Podila</taxon>
    </lineage>
</organism>
<proteinExistence type="predicted"/>
<dbReference type="Proteomes" id="UP000696485">
    <property type="component" value="Unassembled WGS sequence"/>
</dbReference>
<dbReference type="AlphaFoldDB" id="A0A9P5VP21"/>
<feature type="region of interest" description="Disordered" evidence="1">
    <location>
        <begin position="91"/>
        <end position="110"/>
    </location>
</feature>
<feature type="region of interest" description="Disordered" evidence="1">
    <location>
        <begin position="1"/>
        <end position="24"/>
    </location>
</feature>
<sequence>MPPRRTPQQDVDASTASEETHPDNRDLYNRICDILGSSSRPHLEKPSSLAVVLYSDTFCPILKYHSQLISELAAAIPALLQKSIGHENSIHPIPTDITRSPDTLASSTSGDTSSADVLTMILSPKSDQFIRSALAVPFQLDLFDRMRLARIQIAESFSHLEIPLLLDDSFGQLQDRNRFPFDKSQPNQSIQSEAERLQTILARVATAHDRDALELVTVLEQSQTALYGIPVGLPGKVAYVMTRRTLDKTRVKVASTVRWVDRMFLKAGYSSEWISANLLTIYARIDTEGVNDREEAGEGWDSDDSDEEDEIQVPLKCSLETENYLEEVIYLSDMRPEEAKVRVMVKQNRGESVFEPGVLAQVHRSKLFEMQAIRKPRFSQMMGALSLGSLGSSSGHHNSNHLHQEHRRSNSSNIEIYNGNNNKNNNSNNHHHSNNSQAPLNPFL</sequence>
<keyword evidence="3" id="KW-1185">Reference proteome</keyword>
<evidence type="ECO:0000313" key="2">
    <source>
        <dbReference type="EMBL" id="KAF9334784.1"/>
    </source>
</evidence>
<comment type="caution">
    <text evidence="2">The sequence shown here is derived from an EMBL/GenBank/DDBJ whole genome shotgun (WGS) entry which is preliminary data.</text>
</comment>